<sequence>MVRSHLDALWLRISAQIVEVAYRQYGEAPKAESARTNWLSLEKRLVELSGLPPVRLHDLRHISAALSLLAKNDIKVVQERLGHSSRQITSDTYTSVLPEMMRTEAESVMAVVPRDVPSGSAPH</sequence>
<dbReference type="RefSeq" id="WP_216344085.1">
    <property type="nucleotide sequence ID" value="NZ_JAHLEM010000278.1"/>
</dbReference>
<feature type="domain" description="Tyr recombinase" evidence="1">
    <location>
        <begin position="1"/>
        <end position="106"/>
    </location>
</feature>
<name>A0ABS6CJI2_9ACTN</name>
<protein>
    <submittedName>
        <fullName evidence="2">Tyrosine-type recombinase/integrase</fullName>
    </submittedName>
</protein>
<dbReference type="Pfam" id="PF00589">
    <property type="entry name" value="Phage_integrase"/>
    <property type="match status" value="1"/>
</dbReference>
<gene>
    <name evidence="2" type="ORF">KN815_24460</name>
</gene>
<evidence type="ECO:0000313" key="3">
    <source>
        <dbReference type="Proteomes" id="UP000720508"/>
    </source>
</evidence>
<evidence type="ECO:0000259" key="1">
    <source>
        <dbReference type="PROSITE" id="PS51898"/>
    </source>
</evidence>
<dbReference type="Proteomes" id="UP000720508">
    <property type="component" value="Unassembled WGS sequence"/>
</dbReference>
<reference evidence="2 3" key="1">
    <citation type="submission" date="2021-06" db="EMBL/GenBank/DDBJ databases">
        <authorList>
            <person name="Pan X."/>
        </authorList>
    </citation>
    <scope>NUCLEOTIDE SEQUENCE [LARGE SCALE GENOMIC DNA]</scope>
    <source>
        <strain evidence="2 3">4503</strain>
    </source>
</reference>
<dbReference type="EMBL" id="JAHLEM010000278">
    <property type="protein sequence ID" value="MBU3867098.1"/>
    <property type="molecule type" value="Genomic_DNA"/>
</dbReference>
<accession>A0ABS6CJI2</accession>
<dbReference type="InterPro" id="IPR002104">
    <property type="entry name" value="Integrase_catalytic"/>
</dbReference>
<dbReference type="PROSITE" id="PS51898">
    <property type="entry name" value="TYR_RECOMBINASE"/>
    <property type="match status" value="1"/>
</dbReference>
<organism evidence="2 3">
    <name type="scientific">Streptomyces niphimycinicus</name>
    <dbReference type="NCBI Taxonomy" id="2842201"/>
    <lineage>
        <taxon>Bacteria</taxon>
        <taxon>Bacillati</taxon>
        <taxon>Actinomycetota</taxon>
        <taxon>Actinomycetes</taxon>
        <taxon>Kitasatosporales</taxon>
        <taxon>Streptomycetaceae</taxon>
        <taxon>Streptomyces</taxon>
    </lineage>
</organism>
<evidence type="ECO:0000313" key="2">
    <source>
        <dbReference type="EMBL" id="MBU3867098.1"/>
    </source>
</evidence>
<comment type="caution">
    <text evidence="2">The sequence shown here is derived from an EMBL/GenBank/DDBJ whole genome shotgun (WGS) entry which is preliminary data.</text>
</comment>
<keyword evidence="3" id="KW-1185">Reference proteome</keyword>
<proteinExistence type="predicted"/>